<dbReference type="AlphaFoldDB" id="A0A139WET0"/>
<gene>
    <name evidence="2" type="primary">AUGUSTUS-3.0.2_33760</name>
    <name evidence="2" type="ORF">TcasGA2_TC033760</name>
</gene>
<organism evidence="2 3">
    <name type="scientific">Tribolium castaneum</name>
    <name type="common">Red flour beetle</name>
    <dbReference type="NCBI Taxonomy" id="7070"/>
    <lineage>
        <taxon>Eukaryota</taxon>
        <taxon>Metazoa</taxon>
        <taxon>Ecdysozoa</taxon>
        <taxon>Arthropoda</taxon>
        <taxon>Hexapoda</taxon>
        <taxon>Insecta</taxon>
        <taxon>Pterygota</taxon>
        <taxon>Neoptera</taxon>
        <taxon>Endopterygota</taxon>
        <taxon>Coleoptera</taxon>
        <taxon>Polyphaga</taxon>
        <taxon>Cucujiformia</taxon>
        <taxon>Tenebrionidae</taxon>
        <taxon>Tenebrionidae incertae sedis</taxon>
        <taxon>Tribolium</taxon>
    </lineage>
</organism>
<protein>
    <submittedName>
        <fullName evidence="2">Uncharacterized protein</fullName>
    </submittedName>
</protein>
<dbReference type="Proteomes" id="UP000007266">
    <property type="component" value="Linkage group 7"/>
</dbReference>
<sequence length="50" mass="5611">MPSTIRGKFSHDHESKLINGGTVWGKASKNDNQVNSLKKPIVHKTRKPSR</sequence>
<evidence type="ECO:0000313" key="3">
    <source>
        <dbReference type="Proteomes" id="UP000007266"/>
    </source>
</evidence>
<dbReference type="InParanoid" id="A0A139WET0"/>
<evidence type="ECO:0000256" key="1">
    <source>
        <dbReference type="SAM" id="MobiDB-lite"/>
    </source>
</evidence>
<reference evidence="2 3" key="2">
    <citation type="journal article" date="2010" name="Nucleic Acids Res.">
        <title>BeetleBase in 2010: revisions to provide comprehensive genomic information for Tribolium castaneum.</title>
        <authorList>
            <person name="Kim H.S."/>
            <person name="Murphy T."/>
            <person name="Xia J."/>
            <person name="Caragea D."/>
            <person name="Park Y."/>
            <person name="Beeman R.W."/>
            <person name="Lorenzen M.D."/>
            <person name="Butcher S."/>
            <person name="Manak J.R."/>
            <person name="Brown S.J."/>
        </authorList>
    </citation>
    <scope>GENOME REANNOTATION</scope>
    <source>
        <strain evidence="2 3">Georgia GA2</strain>
    </source>
</reference>
<feature type="compositionally biased region" description="Basic residues" evidence="1">
    <location>
        <begin position="40"/>
        <end position="50"/>
    </location>
</feature>
<evidence type="ECO:0000313" key="2">
    <source>
        <dbReference type="EMBL" id="KYB26453.1"/>
    </source>
</evidence>
<keyword evidence="3" id="KW-1185">Reference proteome</keyword>
<reference evidence="2 3" key="1">
    <citation type="journal article" date="2008" name="Nature">
        <title>The genome of the model beetle and pest Tribolium castaneum.</title>
        <authorList>
            <consortium name="Tribolium Genome Sequencing Consortium"/>
            <person name="Richards S."/>
            <person name="Gibbs R.A."/>
            <person name="Weinstock G.M."/>
            <person name="Brown S.J."/>
            <person name="Denell R."/>
            <person name="Beeman R.W."/>
            <person name="Gibbs R."/>
            <person name="Beeman R.W."/>
            <person name="Brown S.J."/>
            <person name="Bucher G."/>
            <person name="Friedrich M."/>
            <person name="Grimmelikhuijzen C.J."/>
            <person name="Klingler M."/>
            <person name="Lorenzen M."/>
            <person name="Richards S."/>
            <person name="Roth S."/>
            <person name="Schroder R."/>
            <person name="Tautz D."/>
            <person name="Zdobnov E.M."/>
            <person name="Muzny D."/>
            <person name="Gibbs R.A."/>
            <person name="Weinstock G.M."/>
            <person name="Attaway T."/>
            <person name="Bell S."/>
            <person name="Buhay C.J."/>
            <person name="Chandrabose M.N."/>
            <person name="Chavez D."/>
            <person name="Clerk-Blankenburg K.P."/>
            <person name="Cree A."/>
            <person name="Dao M."/>
            <person name="Davis C."/>
            <person name="Chacko J."/>
            <person name="Dinh H."/>
            <person name="Dugan-Rocha S."/>
            <person name="Fowler G."/>
            <person name="Garner T.T."/>
            <person name="Garnes J."/>
            <person name="Gnirke A."/>
            <person name="Hawes A."/>
            <person name="Hernandez J."/>
            <person name="Hines S."/>
            <person name="Holder M."/>
            <person name="Hume J."/>
            <person name="Jhangiani S.N."/>
            <person name="Joshi V."/>
            <person name="Khan Z.M."/>
            <person name="Jackson L."/>
            <person name="Kovar C."/>
            <person name="Kowis A."/>
            <person name="Lee S."/>
            <person name="Lewis L.R."/>
            <person name="Margolis J."/>
            <person name="Morgan M."/>
            <person name="Nazareth L.V."/>
            <person name="Nguyen N."/>
            <person name="Okwuonu G."/>
            <person name="Parker D."/>
            <person name="Richards S."/>
            <person name="Ruiz S.J."/>
            <person name="Santibanez J."/>
            <person name="Savard J."/>
            <person name="Scherer S.E."/>
            <person name="Schneider B."/>
            <person name="Sodergren E."/>
            <person name="Tautz D."/>
            <person name="Vattahil S."/>
            <person name="Villasana D."/>
            <person name="White C.S."/>
            <person name="Wright R."/>
            <person name="Park Y."/>
            <person name="Beeman R.W."/>
            <person name="Lord J."/>
            <person name="Oppert B."/>
            <person name="Lorenzen M."/>
            <person name="Brown S."/>
            <person name="Wang L."/>
            <person name="Savard J."/>
            <person name="Tautz D."/>
            <person name="Richards S."/>
            <person name="Weinstock G."/>
            <person name="Gibbs R.A."/>
            <person name="Liu Y."/>
            <person name="Worley K."/>
            <person name="Weinstock G."/>
            <person name="Elsik C.G."/>
            <person name="Reese J.T."/>
            <person name="Elhaik E."/>
            <person name="Landan G."/>
            <person name="Graur D."/>
            <person name="Arensburger P."/>
            <person name="Atkinson P."/>
            <person name="Beeman R.W."/>
            <person name="Beidler J."/>
            <person name="Brown S.J."/>
            <person name="Demuth J.P."/>
            <person name="Drury D.W."/>
            <person name="Du Y.Z."/>
            <person name="Fujiwara H."/>
            <person name="Lorenzen M."/>
            <person name="Maselli V."/>
            <person name="Osanai M."/>
            <person name="Park Y."/>
            <person name="Robertson H.M."/>
            <person name="Tu Z."/>
            <person name="Wang J.J."/>
            <person name="Wang S."/>
            <person name="Richards S."/>
            <person name="Song H."/>
            <person name="Zhang L."/>
            <person name="Sodergren E."/>
            <person name="Werner D."/>
            <person name="Stanke M."/>
            <person name="Morgenstern B."/>
            <person name="Solovyev V."/>
            <person name="Kosarev P."/>
            <person name="Brown G."/>
            <person name="Chen H.C."/>
            <person name="Ermolaeva O."/>
            <person name="Hlavina W."/>
            <person name="Kapustin Y."/>
            <person name="Kiryutin B."/>
            <person name="Kitts P."/>
            <person name="Maglott D."/>
            <person name="Pruitt K."/>
            <person name="Sapojnikov V."/>
            <person name="Souvorov A."/>
            <person name="Mackey A.J."/>
            <person name="Waterhouse R.M."/>
            <person name="Wyder S."/>
            <person name="Zdobnov E.M."/>
            <person name="Zdobnov E.M."/>
            <person name="Wyder S."/>
            <person name="Kriventseva E.V."/>
            <person name="Kadowaki T."/>
            <person name="Bork P."/>
            <person name="Aranda M."/>
            <person name="Bao R."/>
            <person name="Beermann A."/>
            <person name="Berns N."/>
            <person name="Bolognesi R."/>
            <person name="Bonneton F."/>
            <person name="Bopp D."/>
            <person name="Brown S.J."/>
            <person name="Bucher G."/>
            <person name="Butts T."/>
            <person name="Chaumot A."/>
            <person name="Denell R.E."/>
            <person name="Ferrier D.E."/>
            <person name="Friedrich M."/>
            <person name="Gordon C.M."/>
            <person name="Jindra M."/>
            <person name="Klingler M."/>
            <person name="Lan Q."/>
            <person name="Lattorff H.M."/>
            <person name="Laudet V."/>
            <person name="von Levetsow C."/>
            <person name="Liu Z."/>
            <person name="Lutz R."/>
            <person name="Lynch J.A."/>
            <person name="da Fonseca R.N."/>
            <person name="Posnien N."/>
            <person name="Reuter R."/>
            <person name="Roth S."/>
            <person name="Savard J."/>
            <person name="Schinko J.B."/>
            <person name="Schmitt C."/>
            <person name="Schoppmeier M."/>
            <person name="Schroder R."/>
            <person name="Shippy T.D."/>
            <person name="Simonnet F."/>
            <person name="Marques-Souza H."/>
            <person name="Tautz D."/>
            <person name="Tomoyasu Y."/>
            <person name="Trauner J."/>
            <person name="Van der Zee M."/>
            <person name="Vervoort M."/>
            <person name="Wittkopp N."/>
            <person name="Wimmer E.A."/>
            <person name="Yang X."/>
            <person name="Jones A.K."/>
            <person name="Sattelle D.B."/>
            <person name="Ebert P.R."/>
            <person name="Nelson D."/>
            <person name="Scott J.G."/>
            <person name="Beeman R.W."/>
            <person name="Muthukrishnan S."/>
            <person name="Kramer K.J."/>
            <person name="Arakane Y."/>
            <person name="Beeman R.W."/>
            <person name="Zhu Q."/>
            <person name="Hogenkamp D."/>
            <person name="Dixit R."/>
            <person name="Oppert B."/>
            <person name="Jiang H."/>
            <person name="Zou Z."/>
            <person name="Marshall J."/>
            <person name="Elpidina E."/>
            <person name="Vinokurov K."/>
            <person name="Oppert C."/>
            <person name="Zou Z."/>
            <person name="Evans J."/>
            <person name="Lu Z."/>
            <person name="Zhao P."/>
            <person name="Sumathipala N."/>
            <person name="Altincicek B."/>
            <person name="Vilcinskas A."/>
            <person name="Williams M."/>
            <person name="Hultmark D."/>
            <person name="Hetru C."/>
            <person name="Jiang H."/>
            <person name="Grimmelikhuijzen C.J."/>
            <person name="Hauser F."/>
            <person name="Cazzamali G."/>
            <person name="Williamson M."/>
            <person name="Park Y."/>
            <person name="Li B."/>
            <person name="Tanaka Y."/>
            <person name="Predel R."/>
            <person name="Neupert S."/>
            <person name="Schachtner J."/>
            <person name="Verleyen P."/>
            <person name="Raible F."/>
            <person name="Bork P."/>
            <person name="Friedrich M."/>
            <person name="Walden K.K."/>
            <person name="Robertson H.M."/>
            <person name="Angeli S."/>
            <person name="Foret S."/>
            <person name="Bucher G."/>
            <person name="Schuetz S."/>
            <person name="Maleszka R."/>
            <person name="Wimmer E.A."/>
            <person name="Beeman R.W."/>
            <person name="Lorenzen M."/>
            <person name="Tomoyasu Y."/>
            <person name="Miller S.C."/>
            <person name="Grossmann D."/>
            <person name="Bucher G."/>
        </authorList>
    </citation>
    <scope>NUCLEOTIDE SEQUENCE [LARGE SCALE GENOMIC DNA]</scope>
    <source>
        <strain evidence="2 3">Georgia GA2</strain>
    </source>
</reference>
<feature type="region of interest" description="Disordered" evidence="1">
    <location>
        <begin position="21"/>
        <end position="50"/>
    </location>
</feature>
<proteinExistence type="predicted"/>
<accession>A0A139WET0</accession>
<name>A0A139WET0_TRICA</name>
<dbReference type="EMBL" id="KQ971354">
    <property type="protein sequence ID" value="KYB26453.1"/>
    <property type="molecule type" value="Genomic_DNA"/>
</dbReference>